<feature type="transmembrane region" description="Helical" evidence="1">
    <location>
        <begin position="6"/>
        <end position="31"/>
    </location>
</feature>
<keyword evidence="1" id="KW-1133">Transmembrane helix</keyword>
<evidence type="ECO:0000256" key="1">
    <source>
        <dbReference type="SAM" id="Phobius"/>
    </source>
</evidence>
<reference evidence="2" key="1">
    <citation type="submission" date="2018-11" db="EMBL/GenBank/DDBJ databases">
        <authorList>
            <person name="Alioto T."/>
            <person name="Alioto T."/>
        </authorList>
    </citation>
    <scope>NUCLEOTIDE SEQUENCE</scope>
</reference>
<keyword evidence="3" id="KW-1185">Reference proteome</keyword>
<dbReference type="EMBL" id="UYJE01002418">
    <property type="protein sequence ID" value="VDI10616.1"/>
    <property type="molecule type" value="Genomic_DNA"/>
</dbReference>
<organism evidence="2 3">
    <name type="scientific">Mytilus galloprovincialis</name>
    <name type="common">Mediterranean mussel</name>
    <dbReference type="NCBI Taxonomy" id="29158"/>
    <lineage>
        <taxon>Eukaryota</taxon>
        <taxon>Metazoa</taxon>
        <taxon>Spiralia</taxon>
        <taxon>Lophotrochozoa</taxon>
        <taxon>Mollusca</taxon>
        <taxon>Bivalvia</taxon>
        <taxon>Autobranchia</taxon>
        <taxon>Pteriomorphia</taxon>
        <taxon>Mytilida</taxon>
        <taxon>Mytiloidea</taxon>
        <taxon>Mytilidae</taxon>
        <taxon>Mytilinae</taxon>
        <taxon>Mytilus</taxon>
    </lineage>
</organism>
<name>A0A8B6CWF8_MYTGA</name>
<feature type="non-terminal residue" evidence="2">
    <location>
        <position position="109"/>
    </location>
</feature>
<dbReference type="AlphaFoldDB" id="A0A8B6CWF8"/>
<keyword evidence="1" id="KW-0812">Transmembrane</keyword>
<accession>A0A8B6CWF8</accession>
<evidence type="ECO:0000313" key="3">
    <source>
        <dbReference type="Proteomes" id="UP000596742"/>
    </source>
</evidence>
<comment type="caution">
    <text evidence="2">The sequence shown here is derived from an EMBL/GenBank/DDBJ whole genome shotgun (WGS) entry which is preliminary data.</text>
</comment>
<sequence length="109" mass="12794">LKPAEFELLTVFITAMSVTLGVFLLPLYILVKRKMKNKNEILTLQRKLVEIEGLRLNIEIEKLTIKKRRLENEENSIQVITKKIKPHYDVLHEKKISVTDTRLLLTSRI</sequence>
<keyword evidence="1" id="KW-0472">Membrane</keyword>
<evidence type="ECO:0000313" key="2">
    <source>
        <dbReference type="EMBL" id="VDI10616.1"/>
    </source>
</evidence>
<proteinExistence type="predicted"/>
<gene>
    <name evidence="2" type="ORF">MGAL_10B077151</name>
</gene>
<dbReference type="Proteomes" id="UP000596742">
    <property type="component" value="Unassembled WGS sequence"/>
</dbReference>
<protein>
    <submittedName>
        <fullName evidence="2">Uncharacterized protein</fullName>
    </submittedName>
</protein>